<comment type="caution">
    <text evidence="11">The sequence shown here is derived from an EMBL/GenBank/DDBJ whole genome shotgun (WGS) entry which is preliminary data.</text>
</comment>
<gene>
    <name evidence="9 11" type="primary">thiI</name>
    <name evidence="11" type="ORF">GIS02_02500</name>
</gene>
<proteinExistence type="inferred from homology"/>
<keyword evidence="5 9" id="KW-0547">Nucleotide-binding</keyword>
<dbReference type="Pfam" id="PF22025">
    <property type="entry name" value="ThiI_fer"/>
    <property type="match status" value="1"/>
</dbReference>
<dbReference type="GO" id="GO:0005829">
    <property type="term" value="C:cytosol"/>
    <property type="evidence" value="ECO:0007669"/>
    <property type="project" value="TreeGrafter"/>
</dbReference>
<dbReference type="InterPro" id="IPR049961">
    <property type="entry name" value="ThiI_N"/>
</dbReference>
<dbReference type="SMART" id="SM00981">
    <property type="entry name" value="THUMP"/>
    <property type="match status" value="1"/>
</dbReference>
<comment type="function">
    <text evidence="9">Catalyzes the ATP-dependent transfer of a sulfur to tRNA to produce 4-thiouridine in position 8 of tRNAs, which functions as a near-UV photosensor. Also catalyzes the transfer of sulfur to the sulfur carrier protein ThiS, forming ThiS-thiocarboxylate. This is a step in the synthesis of thiazole, in the thiamine biosynthesis pathway. The sulfur is donated as persulfide by IscS.</text>
</comment>
<dbReference type="InterPro" id="IPR020536">
    <property type="entry name" value="ThiI_AANH"/>
</dbReference>
<dbReference type="Proteomes" id="UP000606580">
    <property type="component" value="Unassembled WGS sequence"/>
</dbReference>
<comment type="catalytic activity">
    <reaction evidence="9">
        <text>[ThiS sulfur-carrier protein]-C-terminal Gly-Gly-AMP + S-sulfanyl-L-cysteinyl-[cysteine desulfurase] + AH2 = [ThiS sulfur-carrier protein]-C-terminal-Gly-aminoethanethioate + L-cysteinyl-[cysteine desulfurase] + A + AMP + 2 H(+)</text>
        <dbReference type="Rhea" id="RHEA:43340"/>
        <dbReference type="Rhea" id="RHEA-COMP:12157"/>
        <dbReference type="Rhea" id="RHEA-COMP:12158"/>
        <dbReference type="Rhea" id="RHEA-COMP:12910"/>
        <dbReference type="Rhea" id="RHEA-COMP:19908"/>
        <dbReference type="ChEBI" id="CHEBI:13193"/>
        <dbReference type="ChEBI" id="CHEBI:15378"/>
        <dbReference type="ChEBI" id="CHEBI:17499"/>
        <dbReference type="ChEBI" id="CHEBI:29950"/>
        <dbReference type="ChEBI" id="CHEBI:61963"/>
        <dbReference type="ChEBI" id="CHEBI:90618"/>
        <dbReference type="ChEBI" id="CHEBI:232372"/>
        <dbReference type="ChEBI" id="CHEBI:456215"/>
    </reaction>
</comment>
<dbReference type="InterPro" id="IPR054173">
    <property type="entry name" value="ThiI_fer"/>
</dbReference>
<dbReference type="HAMAP" id="MF_00021">
    <property type="entry name" value="ThiI"/>
    <property type="match status" value="1"/>
</dbReference>
<comment type="catalytic activity">
    <reaction evidence="9">
        <text>[ThiI sulfur-carrier protein]-S-sulfanyl-L-cysteine + a uridine in tRNA + 2 reduced [2Fe-2S]-[ferredoxin] + ATP + H(+) = [ThiI sulfur-carrier protein]-L-cysteine + a 4-thiouridine in tRNA + 2 oxidized [2Fe-2S]-[ferredoxin] + AMP + diphosphate</text>
        <dbReference type="Rhea" id="RHEA:24176"/>
        <dbReference type="Rhea" id="RHEA-COMP:10000"/>
        <dbReference type="Rhea" id="RHEA-COMP:10001"/>
        <dbReference type="Rhea" id="RHEA-COMP:13337"/>
        <dbReference type="Rhea" id="RHEA-COMP:13338"/>
        <dbReference type="Rhea" id="RHEA-COMP:13339"/>
        <dbReference type="Rhea" id="RHEA-COMP:13340"/>
        <dbReference type="ChEBI" id="CHEBI:15378"/>
        <dbReference type="ChEBI" id="CHEBI:29950"/>
        <dbReference type="ChEBI" id="CHEBI:30616"/>
        <dbReference type="ChEBI" id="CHEBI:33019"/>
        <dbReference type="ChEBI" id="CHEBI:33737"/>
        <dbReference type="ChEBI" id="CHEBI:33738"/>
        <dbReference type="ChEBI" id="CHEBI:61963"/>
        <dbReference type="ChEBI" id="CHEBI:65315"/>
        <dbReference type="ChEBI" id="CHEBI:136798"/>
        <dbReference type="ChEBI" id="CHEBI:456215"/>
        <dbReference type="EC" id="2.8.1.4"/>
    </reaction>
</comment>
<evidence type="ECO:0000256" key="2">
    <source>
        <dbReference type="ARBA" id="ARBA00022490"/>
    </source>
</evidence>
<keyword evidence="7 9" id="KW-0694">RNA-binding</keyword>
<evidence type="ECO:0000256" key="8">
    <source>
        <dbReference type="ARBA" id="ARBA00022977"/>
    </source>
</evidence>
<dbReference type="SUPFAM" id="SSF52402">
    <property type="entry name" value="Adenine nucleotide alpha hydrolases-like"/>
    <property type="match status" value="1"/>
</dbReference>
<dbReference type="EC" id="2.8.1.4" evidence="9"/>
<dbReference type="Pfam" id="PF02926">
    <property type="entry name" value="THUMP"/>
    <property type="match status" value="1"/>
</dbReference>
<accession>A0A848D6V2</accession>
<evidence type="ECO:0000259" key="10">
    <source>
        <dbReference type="PROSITE" id="PS51165"/>
    </source>
</evidence>
<dbReference type="NCBIfam" id="TIGR00342">
    <property type="entry name" value="tRNA uracil 4-sulfurtransferase ThiI"/>
    <property type="match status" value="1"/>
</dbReference>
<reference evidence="11" key="1">
    <citation type="journal article" date="2020" name="MBio">
        <title>'Candidatus Ethanoperedens,' a Thermophilic Genus of Archaea Mediating the Anaerobic Oxidation of Ethane.</title>
        <authorList>
            <person name="Hahn C.J."/>
            <person name="Laso-Perez R."/>
            <person name="Vulcano F."/>
            <person name="Vaziourakis K.M."/>
            <person name="Stokke R."/>
            <person name="Steen I.H."/>
            <person name="Teske A."/>
            <person name="Boetius A."/>
            <person name="Liebeke M."/>
            <person name="Amann R."/>
            <person name="Knittel K."/>
            <person name="Wegener G."/>
        </authorList>
    </citation>
    <scope>NUCLEOTIDE SEQUENCE</scope>
    <source>
        <strain evidence="11">GoM-Arc1-LC-WB58</strain>
    </source>
</reference>
<dbReference type="Gene3D" id="3.30.2130.30">
    <property type="match status" value="1"/>
</dbReference>
<evidence type="ECO:0000256" key="6">
    <source>
        <dbReference type="ARBA" id="ARBA00022840"/>
    </source>
</evidence>
<feature type="binding site" evidence="9">
    <location>
        <position position="291"/>
    </location>
    <ligand>
        <name>ATP</name>
        <dbReference type="ChEBI" id="CHEBI:30616"/>
    </ligand>
</feature>
<dbReference type="GO" id="GO:0009229">
    <property type="term" value="P:thiamine diphosphate biosynthetic process"/>
    <property type="evidence" value="ECO:0007669"/>
    <property type="project" value="UniProtKB-UniRule"/>
</dbReference>
<comment type="pathway">
    <text evidence="9">Cofactor biosynthesis; thiamine diphosphate biosynthesis.</text>
</comment>
<comment type="similarity">
    <text evidence="9">Belongs to the ThiI family.</text>
</comment>
<keyword evidence="4 9" id="KW-0808">Transferase</keyword>
<sequence>MQLKSDVVIVRYGEIALKSQRTRNRYEHVLIGNIKKMLGLNSVDYSEVARDQGRIFIHTTDGAAVDITAKVLGVVSVSPAVTTTSRLGDITKLAARVGEQIIKHGESFAIRARRAGVHKFTSIDIAQQCGSAVIEKVGDKHAHVNLSSPDKQIFVEVRQHHSYVYTEVVQGMGGLPIGTQGKMVALISGGIDSPVAAWLMMKRGCEIVFVYCNNEPFSDESNRERAMECIKALQVWSPEKLKVYEAANGKNLEAFLGGCKERLLCVLCRRMMYRIAGEIMKKEGAYGIITGSSLGQVASQTSQNMMTEIYTFNYPIYHPLIGLDKKEIITIAQRIGTYEPSIKPASGCSVVPDHPATAAKISDVSEAEENLNIKQMLQHTLEYTKKL</sequence>
<dbReference type="InterPro" id="IPR004114">
    <property type="entry name" value="THUMP_dom"/>
</dbReference>
<dbReference type="FunFam" id="3.40.50.620:FF:000053">
    <property type="entry name" value="Probable tRNA sulfurtransferase"/>
    <property type="match status" value="1"/>
</dbReference>
<dbReference type="GO" id="GO:0000049">
    <property type="term" value="F:tRNA binding"/>
    <property type="evidence" value="ECO:0007669"/>
    <property type="project" value="UniProtKB-UniRule"/>
</dbReference>
<dbReference type="GO" id="GO:0140741">
    <property type="term" value="F:tRNA-uracil-4 sulfurtransferase activity"/>
    <property type="evidence" value="ECO:0007669"/>
    <property type="project" value="UniProtKB-EC"/>
</dbReference>
<dbReference type="EMBL" id="WNEG01000046">
    <property type="protein sequence ID" value="NMG83059.1"/>
    <property type="molecule type" value="Genomic_DNA"/>
</dbReference>
<dbReference type="InterPro" id="IPR003720">
    <property type="entry name" value="tRNA_STrfase"/>
</dbReference>
<dbReference type="CDD" id="cd01712">
    <property type="entry name" value="PPase_ThiI"/>
    <property type="match status" value="1"/>
</dbReference>
<dbReference type="InterPro" id="IPR050102">
    <property type="entry name" value="tRNA_sulfurtransferase_ThiI"/>
</dbReference>
<keyword evidence="2 9" id="KW-0963">Cytoplasm</keyword>
<comment type="subcellular location">
    <subcellularLocation>
        <location evidence="1 9">Cytoplasm</location>
    </subcellularLocation>
</comment>
<evidence type="ECO:0000256" key="7">
    <source>
        <dbReference type="ARBA" id="ARBA00022884"/>
    </source>
</evidence>
<comment type="caution">
    <text evidence="9">Lacks conserved residue(s) required for the propagation of feature annotation.</text>
</comment>
<keyword evidence="8 9" id="KW-0784">Thiamine biosynthesis</keyword>
<feature type="binding site" evidence="9">
    <location>
        <position position="300"/>
    </location>
    <ligand>
        <name>ATP</name>
        <dbReference type="ChEBI" id="CHEBI:30616"/>
    </ligand>
</feature>
<dbReference type="CDD" id="cd11716">
    <property type="entry name" value="THUMP_ThiI"/>
    <property type="match status" value="1"/>
</dbReference>
<dbReference type="GO" id="GO:0005524">
    <property type="term" value="F:ATP binding"/>
    <property type="evidence" value="ECO:0007669"/>
    <property type="project" value="UniProtKB-UniRule"/>
</dbReference>
<dbReference type="GO" id="GO:0002937">
    <property type="term" value="P:tRNA 4-thiouridine biosynthesis"/>
    <property type="evidence" value="ECO:0007669"/>
    <property type="project" value="TreeGrafter"/>
</dbReference>
<dbReference type="UniPathway" id="UPA00060"/>
<dbReference type="PANTHER" id="PTHR43209:SF1">
    <property type="entry name" value="TRNA SULFURTRANSFERASE"/>
    <property type="match status" value="1"/>
</dbReference>
<evidence type="ECO:0000313" key="12">
    <source>
        <dbReference type="Proteomes" id="UP000606580"/>
    </source>
</evidence>
<dbReference type="GO" id="GO:0009228">
    <property type="term" value="P:thiamine biosynthetic process"/>
    <property type="evidence" value="ECO:0007669"/>
    <property type="project" value="UniProtKB-KW"/>
</dbReference>
<dbReference type="Pfam" id="PF02568">
    <property type="entry name" value="ThiI"/>
    <property type="match status" value="1"/>
</dbReference>
<keyword evidence="6 9" id="KW-0067">ATP-binding</keyword>
<dbReference type="InterPro" id="IPR014729">
    <property type="entry name" value="Rossmann-like_a/b/a_fold"/>
</dbReference>
<dbReference type="PANTHER" id="PTHR43209">
    <property type="entry name" value="TRNA SULFURTRANSFERASE"/>
    <property type="match status" value="1"/>
</dbReference>
<feature type="binding site" evidence="9">
    <location>
        <begin position="186"/>
        <end position="187"/>
    </location>
    <ligand>
        <name>ATP</name>
        <dbReference type="ChEBI" id="CHEBI:30616"/>
    </ligand>
</feature>
<evidence type="ECO:0000256" key="5">
    <source>
        <dbReference type="ARBA" id="ARBA00022741"/>
    </source>
</evidence>
<evidence type="ECO:0000256" key="9">
    <source>
        <dbReference type="HAMAP-Rule" id="MF_00021"/>
    </source>
</evidence>
<evidence type="ECO:0000256" key="4">
    <source>
        <dbReference type="ARBA" id="ARBA00022679"/>
    </source>
</evidence>
<feature type="binding site" evidence="9">
    <location>
        <position position="269"/>
    </location>
    <ligand>
        <name>ATP</name>
        <dbReference type="ChEBI" id="CHEBI:30616"/>
    </ligand>
</feature>
<evidence type="ECO:0000313" key="11">
    <source>
        <dbReference type="EMBL" id="NMG83059.1"/>
    </source>
</evidence>
<dbReference type="Gene3D" id="3.40.50.620">
    <property type="entry name" value="HUPs"/>
    <property type="match status" value="1"/>
</dbReference>
<keyword evidence="3 9" id="KW-0820">tRNA-binding</keyword>
<name>A0A848D6V2_9EURY</name>
<evidence type="ECO:0000256" key="1">
    <source>
        <dbReference type="ARBA" id="ARBA00004496"/>
    </source>
</evidence>
<organism evidence="11 12">
    <name type="scientific">Candidatus Ethanoperedens thermophilum</name>
    <dbReference type="NCBI Taxonomy" id="2766897"/>
    <lineage>
        <taxon>Archaea</taxon>
        <taxon>Methanobacteriati</taxon>
        <taxon>Methanobacteriota</taxon>
        <taxon>Stenosarchaea group</taxon>
        <taxon>Methanomicrobia</taxon>
        <taxon>Methanosarcinales</taxon>
        <taxon>Methanosarcinales incertae sedis</taxon>
        <taxon>GOM Arc I cluster</taxon>
        <taxon>Candidatus Ethanoperedens</taxon>
    </lineage>
</organism>
<dbReference type="PROSITE" id="PS51165">
    <property type="entry name" value="THUMP"/>
    <property type="match status" value="1"/>
</dbReference>
<dbReference type="InterPro" id="IPR049962">
    <property type="entry name" value="THUMP_ThiI"/>
</dbReference>
<dbReference type="AlphaFoldDB" id="A0A848D6V2"/>
<dbReference type="GO" id="GO:0004810">
    <property type="term" value="F:CCA tRNA nucleotidyltransferase activity"/>
    <property type="evidence" value="ECO:0007669"/>
    <property type="project" value="InterPro"/>
</dbReference>
<dbReference type="SUPFAM" id="SSF143437">
    <property type="entry name" value="THUMP domain-like"/>
    <property type="match status" value="1"/>
</dbReference>
<dbReference type="GO" id="GO:0052837">
    <property type="term" value="P:thiazole biosynthetic process"/>
    <property type="evidence" value="ECO:0007669"/>
    <property type="project" value="TreeGrafter"/>
</dbReference>
<feature type="domain" description="THUMP" evidence="10">
    <location>
        <begin position="62"/>
        <end position="168"/>
    </location>
</feature>
<protein>
    <recommendedName>
        <fullName evidence="9">Probable tRNA sulfurtransferase</fullName>
        <ecNumber evidence="9">2.8.1.4</ecNumber>
    </recommendedName>
    <alternativeName>
        <fullName evidence="9">Sulfur carrier protein ThiS sulfurtransferase</fullName>
    </alternativeName>
    <alternativeName>
        <fullName evidence="9">Thiamine biosynthesis protein ThiI</fullName>
    </alternativeName>
    <alternativeName>
        <fullName evidence="9">tRNA 4-thiouridine synthase</fullName>
    </alternativeName>
</protein>
<evidence type="ECO:0000256" key="3">
    <source>
        <dbReference type="ARBA" id="ARBA00022555"/>
    </source>
</evidence>